<feature type="compositionally biased region" description="Polar residues" evidence="1">
    <location>
        <begin position="177"/>
        <end position="188"/>
    </location>
</feature>
<protein>
    <submittedName>
        <fullName evidence="2">Uncharacterized protein</fullName>
    </submittedName>
</protein>
<evidence type="ECO:0000313" key="2">
    <source>
        <dbReference type="EMBL" id="CAG8420060.1"/>
    </source>
</evidence>
<organism evidence="2 3">
    <name type="scientific">Penicillium salamii</name>
    <dbReference type="NCBI Taxonomy" id="1612424"/>
    <lineage>
        <taxon>Eukaryota</taxon>
        <taxon>Fungi</taxon>
        <taxon>Dikarya</taxon>
        <taxon>Ascomycota</taxon>
        <taxon>Pezizomycotina</taxon>
        <taxon>Eurotiomycetes</taxon>
        <taxon>Eurotiomycetidae</taxon>
        <taxon>Eurotiales</taxon>
        <taxon>Aspergillaceae</taxon>
        <taxon>Penicillium</taxon>
    </lineage>
</organism>
<dbReference type="OrthoDB" id="4290694at2759"/>
<comment type="caution">
    <text evidence="2">The sequence shown here is derived from an EMBL/GenBank/DDBJ whole genome shotgun (WGS) entry which is preliminary data.</text>
</comment>
<name>A0A9W4JU62_9EURO</name>
<sequence length="321" mass="36110">MYHDENPSNINRSFPFMGALTDYPYGETYTPSMDSISVIDPASGYYWGFQQAENWVAAPASSTITQPRRSNFGYREIRPRPPDNPAPAVPPNEAHKEEKNTQHRGLGRGIHSKRQRQSNHEQVQRTTKKTRPAICEAAETTKQPVVIDKMSTAKKPPAPRYDSATKGPSSWPPDQPIDQQEGTSKCPTQAVQEALKVQVLQSIKVLREIARSFRELNLELETIDGWITEIKGADTTLIPVSSSTVAQVIVPFQSLSLILTECLTGSGPMRGFVIKNQALELLEYIHTYAGEYHLFQNKRVYLEIGRWIERLHPGSHDEQGE</sequence>
<evidence type="ECO:0000313" key="3">
    <source>
        <dbReference type="Proteomes" id="UP001152649"/>
    </source>
</evidence>
<dbReference type="Proteomes" id="UP001152649">
    <property type="component" value="Unassembled WGS sequence"/>
</dbReference>
<gene>
    <name evidence="2" type="ORF">PSALAMII_LOCUS9770</name>
</gene>
<accession>A0A9W4JU62</accession>
<keyword evidence="3" id="KW-1185">Reference proteome</keyword>
<feature type="region of interest" description="Disordered" evidence="1">
    <location>
        <begin position="61"/>
        <end position="188"/>
    </location>
</feature>
<dbReference type="AlphaFoldDB" id="A0A9W4JU62"/>
<reference evidence="2" key="1">
    <citation type="submission" date="2021-07" db="EMBL/GenBank/DDBJ databases">
        <authorList>
            <person name="Branca A.L. A."/>
        </authorList>
    </citation>
    <scope>NUCLEOTIDE SEQUENCE</scope>
</reference>
<dbReference type="EMBL" id="CAJVPG010000440">
    <property type="protein sequence ID" value="CAG8420060.1"/>
    <property type="molecule type" value="Genomic_DNA"/>
</dbReference>
<proteinExistence type="predicted"/>
<evidence type="ECO:0000256" key="1">
    <source>
        <dbReference type="SAM" id="MobiDB-lite"/>
    </source>
</evidence>